<protein>
    <recommendedName>
        <fullName evidence="2">N-acetylmuramoyl-L-alanine amidase</fullName>
        <ecNumber evidence="2">3.5.1.28</ecNumber>
    </recommendedName>
</protein>
<evidence type="ECO:0000313" key="9">
    <source>
        <dbReference type="Proteomes" id="UP000019460"/>
    </source>
</evidence>
<keyword evidence="5" id="KW-0732">Signal</keyword>
<dbReference type="InterPro" id="IPR051206">
    <property type="entry name" value="NAMLAA_amidase_2"/>
</dbReference>
<dbReference type="CDD" id="cd06583">
    <property type="entry name" value="PGRP"/>
    <property type="match status" value="1"/>
</dbReference>
<dbReference type="PANTHER" id="PTHR30417:SF1">
    <property type="entry name" value="N-ACETYLMURAMOYL-L-ALANINE AMIDASE AMID"/>
    <property type="match status" value="1"/>
</dbReference>
<dbReference type="GO" id="GO:0008745">
    <property type="term" value="F:N-acetylmuramoyl-L-alanine amidase activity"/>
    <property type="evidence" value="ECO:0007669"/>
    <property type="project" value="UniProtKB-EC"/>
</dbReference>
<gene>
    <name evidence="8" type="ORF">D779_1068</name>
</gene>
<evidence type="ECO:0000313" key="8">
    <source>
        <dbReference type="EMBL" id="EXJ15680.1"/>
    </source>
</evidence>
<dbReference type="RefSeq" id="WP_232424109.1">
    <property type="nucleotide sequence ID" value="NZ_AONC01000022.1"/>
</dbReference>
<dbReference type="EMBL" id="AONC01000022">
    <property type="protein sequence ID" value="EXJ15680.1"/>
    <property type="molecule type" value="Genomic_DNA"/>
</dbReference>
<feature type="domain" description="Peptidoglycan recognition protein family" evidence="7">
    <location>
        <begin position="1"/>
        <end position="140"/>
    </location>
</feature>
<dbReference type="InterPro" id="IPR006619">
    <property type="entry name" value="PGRP_domain_met/bac"/>
</dbReference>
<evidence type="ECO:0000256" key="3">
    <source>
        <dbReference type="ARBA" id="ARBA00022801"/>
    </source>
</evidence>
<comment type="caution">
    <text evidence="8">The sequence shown here is derived from an EMBL/GenBank/DDBJ whole genome shotgun (WGS) entry which is preliminary data.</text>
</comment>
<dbReference type="EC" id="3.5.1.28" evidence="2"/>
<dbReference type="Pfam" id="PF01510">
    <property type="entry name" value="Amidase_2"/>
    <property type="match status" value="1"/>
</dbReference>
<feature type="signal peptide" evidence="5">
    <location>
        <begin position="1"/>
        <end position="18"/>
    </location>
</feature>
<dbReference type="SUPFAM" id="SSF55846">
    <property type="entry name" value="N-acetylmuramoyl-L-alanine amidase-like"/>
    <property type="match status" value="1"/>
</dbReference>
<dbReference type="GO" id="GO:0019867">
    <property type="term" value="C:outer membrane"/>
    <property type="evidence" value="ECO:0007669"/>
    <property type="project" value="TreeGrafter"/>
</dbReference>
<dbReference type="GO" id="GO:0009254">
    <property type="term" value="P:peptidoglycan turnover"/>
    <property type="evidence" value="ECO:0007669"/>
    <property type="project" value="TreeGrafter"/>
</dbReference>
<organism evidence="8 9">
    <name type="scientific">Imhoffiella purpurea</name>
    <dbReference type="NCBI Taxonomy" id="1249627"/>
    <lineage>
        <taxon>Bacteria</taxon>
        <taxon>Pseudomonadati</taxon>
        <taxon>Pseudomonadota</taxon>
        <taxon>Gammaproteobacteria</taxon>
        <taxon>Chromatiales</taxon>
        <taxon>Chromatiaceae</taxon>
        <taxon>Imhoffiella</taxon>
    </lineage>
</organism>
<evidence type="ECO:0000259" key="7">
    <source>
        <dbReference type="SMART" id="SM00701"/>
    </source>
</evidence>
<dbReference type="eggNOG" id="COG3023">
    <property type="taxonomic scope" value="Bacteria"/>
</dbReference>
<name>W9VZ58_9GAMM</name>
<dbReference type="SMART" id="SM00701">
    <property type="entry name" value="PGRP"/>
    <property type="match status" value="1"/>
</dbReference>
<keyword evidence="9" id="KW-1185">Reference proteome</keyword>
<evidence type="ECO:0000256" key="5">
    <source>
        <dbReference type="SAM" id="SignalP"/>
    </source>
</evidence>
<dbReference type="SMART" id="SM00644">
    <property type="entry name" value="Ami_2"/>
    <property type="match status" value="1"/>
</dbReference>
<dbReference type="InterPro" id="IPR002502">
    <property type="entry name" value="Amidase_domain"/>
</dbReference>
<comment type="catalytic activity">
    <reaction evidence="1">
        <text>Hydrolyzes the link between N-acetylmuramoyl residues and L-amino acid residues in certain cell-wall glycopeptides.</text>
        <dbReference type="EC" id="3.5.1.28"/>
    </reaction>
</comment>
<dbReference type="GO" id="GO:0008270">
    <property type="term" value="F:zinc ion binding"/>
    <property type="evidence" value="ECO:0007669"/>
    <property type="project" value="InterPro"/>
</dbReference>
<proteinExistence type="predicted"/>
<dbReference type="PANTHER" id="PTHR30417">
    <property type="entry name" value="N-ACETYLMURAMOYL-L-ALANINE AMIDASE AMID"/>
    <property type="match status" value="1"/>
</dbReference>
<dbReference type="Gene3D" id="3.40.80.10">
    <property type="entry name" value="Peptidoglycan recognition protein-like"/>
    <property type="match status" value="1"/>
</dbReference>
<feature type="chain" id="PRO_5004934226" description="N-acetylmuramoyl-L-alanine amidase" evidence="5">
    <location>
        <begin position="19"/>
        <end position="178"/>
    </location>
</feature>
<keyword evidence="4" id="KW-0961">Cell wall biogenesis/degradation</keyword>
<dbReference type="GO" id="GO:0009253">
    <property type="term" value="P:peptidoglycan catabolic process"/>
    <property type="evidence" value="ECO:0007669"/>
    <property type="project" value="InterPro"/>
</dbReference>
<evidence type="ECO:0000256" key="1">
    <source>
        <dbReference type="ARBA" id="ARBA00001561"/>
    </source>
</evidence>
<accession>W9VZ58</accession>
<evidence type="ECO:0000256" key="2">
    <source>
        <dbReference type="ARBA" id="ARBA00011901"/>
    </source>
</evidence>
<reference evidence="8 9" key="1">
    <citation type="submission" date="2012-11" db="EMBL/GenBank/DDBJ databases">
        <title>Genome assembly of Thiorhodococcus sp. AK35.</title>
        <authorList>
            <person name="Nupur N."/>
            <person name="Khatri I."/>
            <person name="Subramanian S."/>
            <person name="Pinnaka A."/>
        </authorList>
    </citation>
    <scope>NUCLEOTIDE SEQUENCE [LARGE SCALE GENOMIC DNA]</scope>
    <source>
        <strain evidence="8 9">AK35</strain>
    </source>
</reference>
<dbReference type="STRING" id="1249627.D779_1068"/>
<evidence type="ECO:0000259" key="6">
    <source>
        <dbReference type="SMART" id="SM00644"/>
    </source>
</evidence>
<keyword evidence="3" id="KW-0378">Hydrolase</keyword>
<dbReference type="Proteomes" id="UP000019460">
    <property type="component" value="Unassembled WGS sequence"/>
</dbReference>
<dbReference type="AlphaFoldDB" id="W9VZ58"/>
<dbReference type="InterPro" id="IPR036505">
    <property type="entry name" value="Amidase/PGRP_sf"/>
</dbReference>
<evidence type="ECO:0000256" key="4">
    <source>
        <dbReference type="ARBA" id="ARBA00023316"/>
    </source>
</evidence>
<dbReference type="GO" id="GO:0071555">
    <property type="term" value="P:cell wall organization"/>
    <property type="evidence" value="ECO:0007669"/>
    <property type="project" value="UniProtKB-KW"/>
</dbReference>
<sequence length="178" mass="19682">MPTSICILLLAMASTAMARPIDLIVIHATGGPGCRDDRLWHAPGGTLESNVRHFANHPDISYHYLIGRDGETVAGVAESEVAHHVRGHNRNSIGIELVNDGNGKDPFPPAQINALMGLLDRLLLRYRLTPDRIRGHSELDRSAFECGGKRYKRKIDPGGEYPGSTGNFPWKRIRESLR</sequence>
<feature type="domain" description="N-acetylmuramoyl-L-alanine amidase" evidence="6">
    <location>
        <begin position="11"/>
        <end position="148"/>
    </location>
</feature>